<dbReference type="InterPro" id="IPR035906">
    <property type="entry name" value="MetI-like_sf"/>
</dbReference>
<feature type="transmembrane region" description="Helical" evidence="7">
    <location>
        <begin position="280"/>
        <end position="306"/>
    </location>
</feature>
<proteinExistence type="inferred from homology"/>
<comment type="similarity">
    <text evidence="7">Belongs to the binding-protein-dependent transport system permease family.</text>
</comment>
<dbReference type="AlphaFoldDB" id="A0A7S8EDH8"/>
<evidence type="ECO:0000259" key="8">
    <source>
        <dbReference type="PROSITE" id="PS50928"/>
    </source>
</evidence>
<feature type="transmembrane region" description="Helical" evidence="7">
    <location>
        <begin position="136"/>
        <end position="160"/>
    </location>
</feature>
<dbReference type="EMBL" id="CP062983">
    <property type="protein sequence ID" value="QPC84936.1"/>
    <property type="molecule type" value="Genomic_DNA"/>
</dbReference>
<evidence type="ECO:0000256" key="7">
    <source>
        <dbReference type="RuleBase" id="RU363032"/>
    </source>
</evidence>
<evidence type="ECO:0000256" key="5">
    <source>
        <dbReference type="ARBA" id="ARBA00022989"/>
    </source>
</evidence>
<comment type="subcellular location">
    <subcellularLocation>
        <location evidence="1 7">Cell membrane</location>
        <topology evidence="1 7">Multi-pass membrane protein</topology>
    </subcellularLocation>
</comment>
<dbReference type="Pfam" id="PF00528">
    <property type="entry name" value="BPD_transp_1"/>
    <property type="match status" value="1"/>
</dbReference>
<dbReference type="Gene3D" id="1.10.3720.10">
    <property type="entry name" value="MetI-like"/>
    <property type="match status" value="1"/>
</dbReference>
<feature type="domain" description="ABC transmembrane type-1" evidence="8">
    <location>
        <begin position="97"/>
        <end position="299"/>
    </location>
</feature>
<feature type="transmembrane region" description="Helical" evidence="7">
    <location>
        <begin position="9"/>
        <end position="30"/>
    </location>
</feature>
<name>A0A7S8EDH8_9CHLR</name>
<evidence type="ECO:0000256" key="3">
    <source>
        <dbReference type="ARBA" id="ARBA00022475"/>
    </source>
</evidence>
<evidence type="ECO:0000256" key="6">
    <source>
        <dbReference type="ARBA" id="ARBA00023136"/>
    </source>
</evidence>
<feature type="transmembrane region" description="Helical" evidence="7">
    <location>
        <begin position="101"/>
        <end position="124"/>
    </location>
</feature>
<keyword evidence="2 7" id="KW-0813">Transport</keyword>
<dbReference type="Proteomes" id="UP000594468">
    <property type="component" value="Chromosome"/>
</dbReference>
<accession>A0A7S8EDH8</accession>
<keyword evidence="3" id="KW-1003">Cell membrane</keyword>
<keyword evidence="6 7" id="KW-0472">Membrane</keyword>
<dbReference type="GO" id="GO:0055085">
    <property type="term" value="P:transmembrane transport"/>
    <property type="evidence" value="ECO:0007669"/>
    <property type="project" value="InterPro"/>
</dbReference>
<evidence type="ECO:0000256" key="1">
    <source>
        <dbReference type="ARBA" id="ARBA00004651"/>
    </source>
</evidence>
<dbReference type="GO" id="GO:0005886">
    <property type="term" value="C:plasma membrane"/>
    <property type="evidence" value="ECO:0007669"/>
    <property type="project" value="UniProtKB-SubCell"/>
</dbReference>
<dbReference type="SUPFAM" id="SSF161098">
    <property type="entry name" value="MetI-like"/>
    <property type="match status" value="1"/>
</dbReference>
<dbReference type="PANTHER" id="PTHR43163">
    <property type="entry name" value="DIPEPTIDE TRANSPORT SYSTEM PERMEASE PROTEIN DPPB-RELATED"/>
    <property type="match status" value="1"/>
</dbReference>
<organism evidence="9 10">
    <name type="scientific">Phototrophicus methaneseepsis</name>
    <dbReference type="NCBI Taxonomy" id="2710758"/>
    <lineage>
        <taxon>Bacteria</taxon>
        <taxon>Bacillati</taxon>
        <taxon>Chloroflexota</taxon>
        <taxon>Candidatus Thermofontia</taxon>
        <taxon>Phototrophicales</taxon>
        <taxon>Phototrophicaceae</taxon>
        <taxon>Phototrophicus</taxon>
    </lineage>
</organism>
<dbReference type="KEGG" id="pmet:G4Y79_11375"/>
<evidence type="ECO:0000313" key="9">
    <source>
        <dbReference type="EMBL" id="QPC84936.1"/>
    </source>
</evidence>
<dbReference type="CDD" id="cd06261">
    <property type="entry name" value="TM_PBP2"/>
    <property type="match status" value="1"/>
</dbReference>
<dbReference type="InterPro" id="IPR045621">
    <property type="entry name" value="BPD_transp_1_N"/>
</dbReference>
<gene>
    <name evidence="9" type="ORF">G4Y79_11375</name>
</gene>
<evidence type="ECO:0000313" key="10">
    <source>
        <dbReference type="Proteomes" id="UP000594468"/>
    </source>
</evidence>
<keyword evidence="10" id="KW-1185">Reference proteome</keyword>
<dbReference type="RefSeq" id="WP_195172999.1">
    <property type="nucleotide sequence ID" value="NZ_CP062983.1"/>
</dbReference>
<dbReference type="Pfam" id="PF19300">
    <property type="entry name" value="BPD_transp_1_N"/>
    <property type="match status" value="1"/>
</dbReference>
<keyword evidence="4 7" id="KW-0812">Transmembrane</keyword>
<keyword evidence="5 7" id="KW-1133">Transmembrane helix</keyword>
<reference evidence="9 10" key="1">
    <citation type="submission" date="2020-02" db="EMBL/GenBank/DDBJ databases">
        <authorList>
            <person name="Zheng R.K."/>
            <person name="Sun C.M."/>
        </authorList>
    </citation>
    <scope>NUCLEOTIDE SEQUENCE [LARGE SCALE GENOMIC DNA]</scope>
    <source>
        <strain evidence="10">rifampicinis</strain>
    </source>
</reference>
<sequence>MKQFIFRRLILLIPVVFGVATLTFIMIHAIPGDPIQIMAGEMRDLTPAERERIAESLGLNDPLPVQYVRYMTGLLHGDMGISIASRSAVSYEIAERFPDTFILTISSMLIVIIIAFPLGMISALKHDTWVDKVAMTFALLGVSMPAFWFGIMLMLVFGLYLGWLPTVGQGKTTVEFIQSLILPSITLSMILLGLVTRMVRSSMLEVLKRDYVRTAYAKGLANRFVYFRHALPNALIPVLTVLSGQFANLLGGAVVIETVFGWPGLGRLTVNAVFRRDYQVVTGGVLVFAVIVILVNLLNDIFYSLIDPRVRLG</sequence>
<protein>
    <submittedName>
        <fullName evidence="9">ABC transporter permease</fullName>
    </submittedName>
</protein>
<dbReference type="PROSITE" id="PS50928">
    <property type="entry name" value="ABC_TM1"/>
    <property type="match status" value="1"/>
</dbReference>
<dbReference type="InterPro" id="IPR000515">
    <property type="entry name" value="MetI-like"/>
</dbReference>
<feature type="transmembrane region" description="Helical" evidence="7">
    <location>
        <begin position="234"/>
        <end position="260"/>
    </location>
</feature>
<dbReference type="PANTHER" id="PTHR43163:SF2">
    <property type="entry name" value="ABC TRANSPORTER PERMEASE PROTEIN"/>
    <property type="match status" value="1"/>
</dbReference>
<evidence type="ECO:0000256" key="4">
    <source>
        <dbReference type="ARBA" id="ARBA00022692"/>
    </source>
</evidence>
<feature type="transmembrane region" description="Helical" evidence="7">
    <location>
        <begin position="180"/>
        <end position="199"/>
    </location>
</feature>
<evidence type="ECO:0000256" key="2">
    <source>
        <dbReference type="ARBA" id="ARBA00022448"/>
    </source>
</evidence>